<evidence type="ECO:0000313" key="2">
    <source>
        <dbReference type="Proteomes" id="UP000004622"/>
    </source>
</evidence>
<dbReference type="RefSeq" id="WP_007010055.1">
    <property type="nucleotide sequence ID" value="NZ_AJXZ01000049.1"/>
</dbReference>
<dbReference type="Gene3D" id="3.40.50.720">
    <property type="entry name" value="NAD(P)-binding Rossmann-like Domain"/>
    <property type="match status" value="1"/>
</dbReference>
<gene>
    <name evidence="1" type="ORF">A33O_18959</name>
</gene>
<dbReference type="Proteomes" id="UP000004622">
    <property type="component" value="Unassembled WGS sequence"/>
</dbReference>
<reference evidence="1 2" key="1">
    <citation type="journal article" date="2012" name="J. Bacteriol.">
        <title>Genome Sequence of Nitratireductor aquibiodomus Strain RA22.</title>
        <authorList>
            <person name="Singh A."/>
            <person name="Jangir P.K."/>
            <person name="Kumari C."/>
            <person name="Sharma R."/>
        </authorList>
    </citation>
    <scope>NUCLEOTIDE SEQUENCE [LARGE SCALE GENOMIC DNA]</scope>
    <source>
        <strain evidence="1 2">RA22</strain>
    </source>
</reference>
<accession>I5BT46</accession>
<dbReference type="OrthoDB" id="1489124at2"/>
<dbReference type="EMBL" id="AJXZ01000049">
    <property type="protein sequence ID" value="EIM72748.1"/>
    <property type="molecule type" value="Genomic_DNA"/>
</dbReference>
<protein>
    <submittedName>
        <fullName evidence="1">UBA/ThiF-type NAD/FAD binding fold containing protein</fullName>
    </submittedName>
</protein>
<comment type="caution">
    <text evidence="1">The sequence shown here is derived from an EMBL/GenBank/DDBJ whole genome shotgun (WGS) entry which is preliminary data.</text>
</comment>
<name>I5BT46_9HYPH</name>
<proteinExistence type="predicted"/>
<dbReference type="PATRIC" id="fig|1189611.3.peg.3826"/>
<organism evidence="1 2">
    <name type="scientific">Nitratireductor aquibiodomus RA22</name>
    <dbReference type="NCBI Taxonomy" id="1189611"/>
    <lineage>
        <taxon>Bacteria</taxon>
        <taxon>Pseudomonadati</taxon>
        <taxon>Pseudomonadota</taxon>
        <taxon>Alphaproteobacteria</taxon>
        <taxon>Hyphomicrobiales</taxon>
        <taxon>Phyllobacteriaceae</taxon>
        <taxon>Nitratireductor</taxon>
    </lineage>
</organism>
<dbReference type="AlphaFoldDB" id="I5BT46"/>
<evidence type="ECO:0000313" key="1">
    <source>
        <dbReference type="EMBL" id="EIM72748.1"/>
    </source>
</evidence>
<sequence length="458" mass="48966">MNIAVDDAIGDRLNRLVKLAMDTGEAASLEEAERMFAEYRLSVSVGADIAHSPTLQAILLTIVNSARRSFLGGVEVDVAVDSPLLVPFSRHENLGAAVRALGGRITTRISTATPLICLGNVPDKAENPIAIRATFDGWTGGILPLSQSAKRLDEKQEFAPAGVLAGALAVTEAFQFLRRNQPLAGRREAGLSLWRPELSWQDSASRGPQIDRLPSSLWLVGLGNLGQAYLWTLGMLPYASPSDVQLVLQDFDVLAPSNESTSLLTTADVVGIHKTRAMAQWAQQRGFRSAIIERRFDANFRVRPDEPSLALCGVDNALARAALEDVGFGRIIEAGLGGGTADFLGFRTHVFPGARKARDVWKPAAQSDERRIDLPAYEKLSAAGLDRCGLTRLAGRTVGAPFVGAIAGAVVIAEALRAANGAHAYDLIDGHLRDLTHRTVIPAINPAPFNPGATPVEL</sequence>